<gene>
    <name evidence="1" type="ORF">OU421_11775</name>
</gene>
<evidence type="ECO:0000313" key="2">
    <source>
        <dbReference type="Proteomes" id="UP001163096"/>
    </source>
</evidence>
<dbReference type="RefSeq" id="WP_268186297.1">
    <property type="nucleotide sequence ID" value="NZ_CP113361.1"/>
</dbReference>
<dbReference type="KEGG" id="mou:OU421_11775"/>
<organism evidence="1 2">
    <name type="scientific">Methanogenium organophilum</name>
    <dbReference type="NCBI Taxonomy" id="2199"/>
    <lineage>
        <taxon>Archaea</taxon>
        <taxon>Methanobacteriati</taxon>
        <taxon>Methanobacteriota</taxon>
        <taxon>Stenosarchaea group</taxon>
        <taxon>Methanomicrobia</taxon>
        <taxon>Methanomicrobiales</taxon>
        <taxon>Methanomicrobiaceae</taxon>
        <taxon>Methanogenium</taxon>
    </lineage>
</organism>
<protein>
    <submittedName>
        <fullName evidence="1">Uncharacterized protein</fullName>
    </submittedName>
</protein>
<accession>A0A9X9S3G2</accession>
<dbReference type="AlphaFoldDB" id="A0A9X9S3G2"/>
<dbReference type="EMBL" id="CP113361">
    <property type="protein sequence ID" value="WAI01083.1"/>
    <property type="molecule type" value="Genomic_DNA"/>
</dbReference>
<dbReference type="Proteomes" id="UP001163096">
    <property type="component" value="Chromosome"/>
</dbReference>
<reference evidence="1" key="1">
    <citation type="submission" date="2022-11" db="EMBL/GenBank/DDBJ databases">
        <title>Complete genome sequence of Methanogenium organophilum DSM 3596.</title>
        <authorList>
            <person name="Chen S.-C."/>
            <person name="Lai S.-J."/>
            <person name="You Y.-T."/>
        </authorList>
    </citation>
    <scope>NUCLEOTIDE SEQUENCE</scope>
    <source>
        <strain evidence="1">DSM 3596</strain>
    </source>
</reference>
<name>A0A9X9S3G2_METOG</name>
<sequence length="180" mass="19972">MNTMALLKYCIVLIAVLIIVLLALAVMTGFPLGEPESPDPSEHHIPPEYWANASPATPIPESEMITIILAESTLSAPGQDTPTGIVEIPLSRLNLSSRFMKSDEYENWYLETDLDTGKSVVLIRMPQTVYERHIAMSKNATVSLPETSFCRIYQNLSDLNAHIQRDGEGVRVLPDYGGRE</sequence>
<proteinExistence type="predicted"/>
<keyword evidence="2" id="KW-1185">Reference proteome</keyword>
<evidence type="ECO:0000313" key="1">
    <source>
        <dbReference type="EMBL" id="WAI01083.1"/>
    </source>
</evidence>
<dbReference type="GeneID" id="76835791"/>